<dbReference type="EMBL" id="BPEY01000181">
    <property type="protein sequence ID" value="GIU52401.1"/>
    <property type="molecule type" value="Genomic_DNA"/>
</dbReference>
<reference evidence="2" key="1">
    <citation type="submission" date="2021-05" db="EMBL/GenBank/DDBJ databases">
        <title>Molecular characterization for Shewanella algae harboring chromosomal blaOXA-55-like strains isolated from clinical and environment sample.</title>
        <authorList>
            <person name="Ohama Y."/>
            <person name="Aoki K."/>
            <person name="Harada S."/>
            <person name="Moriya K."/>
            <person name="Ishii Y."/>
            <person name="Tateda K."/>
        </authorList>
    </citation>
    <scope>NUCLEOTIDE SEQUENCE</scope>
    <source>
        <strain evidence="2">JCM 11563</strain>
    </source>
</reference>
<feature type="compositionally biased region" description="Basic and acidic residues" evidence="1">
    <location>
        <begin position="1"/>
        <end position="11"/>
    </location>
</feature>
<proteinExistence type="predicted"/>
<comment type="caution">
    <text evidence="2">The sequence shown here is derived from an EMBL/GenBank/DDBJ whole genome shotgun (WGS) entry which is preliminary data.</text>
</comment>
<evidence type="ECO:0000313" key="2">
    <source>
        <dbReference type="EMBL" id="GIU52401.1"/>
    </source>
</evidence>
<dbReference type="RefSeq" id="WP_220783474.1">
    <property type="nucleotide sequence ID" value="NZ_BPEY01000181.1"/>
</dbReference>
<keyword evidence="3" id="KW-1185">Reference proteome</keyword>
<accession>A0ABQ4PRZ7</accession>
<protein>
    <recommendedName>
        <fullName evidence="4">DUF2058 domain-containing protein</fullName>
    </recommendedName>
</protein>
<gene>
    <name evidence="2" type="ORF">TUM4438_45040</name>
</gene>
<feature type="region of interest" description="Disordered" evidence="1">
    <location>
        <begin position="1"/>
        <end position="45"/>
    </location>
</feature>
<evidence type="ECO:0008006" key="4">
    <source>
        <dbReference type="Google" id="ProtNLM"/>
    </source>
</evidence>
<name>A0ABQ4PRZ7_9GAMM</name>
<evidence type="ECO:0000313" key="3">
    <source>
        <dbReference type="Proteomes" id="UP000887104"/>
    </source>
</evidence>
<evidence type="ECO:0000256" key="1">
    <source>
        <dbReference type="SAM" id="MobiDB-lite"/>
    </source>
</evidence>
<sequence length="135" mass="15343">MDNKKLDELLAKQKSGRLKPAEKAQLKNLQRKQKSEENGANEHSVKTNVFGQIATTKIHPKPIRFLEHELTGLATRRDSLKTNQPEMIIEELGSLREINDTKLIRAAVLLLADVSDDELIKAIKQVQLNMIRKPQ</sequence>
<organism evidence="2 3">
    <name type="scientific">Shewanella sairae</name>
    <dbReference type="NCBI Taxonomy" id="190310"/>
    <lineage>
        <taxon>Bacteria</taxon>
        <taxon>Pseudomonadati</taxon>
        <taxon>Pseudomonadota</taxon>
        <taxon>Gammaproteobacteria</taxon>
        <taxon>Alteromonadales</taxon>
        <taxon>Shewanellaceae</taxon>
        <taxon>Shewanella</taxon>
    </lineage>
</organism>
<dbReference type="Proteomes" id="UP000887104">
    <property type="component" value="Unassembled WGS sequence"/>
</dbReference>